<protein>
    <submittedName>
        <fullName evidence="1">Uncharacterized protein</fullName>
    </submittedName>
</protein>
<evidence type="ECO:0000313" key="2">
    <source>
        <dbReference type="Proteomes" id="UP000078561"/>
    </source>
</evidence>
<sequence length="141" mass="15826">MASIHLYSTYEELLVSIKGGDHNCDIGDKLSLFDYGTLLNPFFQESAAQHPWHQSSSMRHYPALMDTVIQETLVDGLGVRRKGVRGLYGIADTRSGRLGQIGASRWTGSWTIITKSRNNRNGHLRLRLNPALVNGRNRYAI</sequence>
<reference evidence="1" key="1">
    <citation type="submission" date="2016-04" db="EMBL/GenBank/DDBJ databases">
        <authorList>
            <person name="Evans L.H."/>
            <person name="Alamgir A."/>
            <person name="Owens N."/>
            <person name="Weber N.D."/>
            <person name="Virtaneva K."/>
            <person name="Barbian K."/>
            <person name="Babar A."/>
            <person name="Rosenke K."/>
        </authorList>
    </citation>
    <scope>NUCLEOTIDE SEQUENCE [LARGE SCALE GENOMIC DNA]</scope>
    <source>
        <strain evidence="1">CBS 101.48</strain>
    </source>
</reference>
<dbReference type="Proteomes" id="UP000078561">
    <property type="component" value="Unassembled WGS sequence"/>
</dbReference>
<dbReference type="InParanoid" id="A0A168SAM2"/>
<dbReference type="EMBL" id="LT554888">
    <property type="protein sequence ID" value="SAM08160.1"/>
    <property type="molecule type" value="Genomic_DNA"/>
</dbReference>
<proteinExistence type="predicted"/>
<accession>A0A168SAM2</accession>
<name>A0A168SAM2_ABSGL</name>
<evidence type="ECO:0000313" key="1">
    <source>
        <dbReference type="EMBL" id="SAM08160.1"/>
    </source>
</evidence>
<dbReference type="AlphaFoldDB" id="A0A168SAM2"/>
<gene>
    <name evidence="1" type="primary">ABSGL_13822.1 scaffold 14339</name>
</gene>
<keyword evidence="2" id="KW-1185">Reference proteome</keyword>
<organism evidence="1">
    <name type="scientific">Absidia glauca</name>
    <name type="common">Pin mould</name>
    <dbReference type="NCBI Taxonomy" id="4829"/>
    <lineage>
        <taxon>Eukaryota</taxon>
        <taxon>Fungi</taxon>
        <taxon>Fungi incertae sedis</taxon>
        <taxon>Mucoromycota</taxon>
        <taxon>Mucoromycotina</taxon>
        <taxon>Mucoromycetes</taxon>
        <taxon>Mucorales</taxon>
        <taxon>Cunninghamellaceae</taxon>
        <taxon>Absidia</taxon>
    </lineage>
</organism>